<reference evidence="6 7" key="1">
    <citation type="submission" date="2014-09" db="EMBL/GenBank/DDBJ databases">
        <title>Draft genome of Bradyrhizobium japonicum Is-34.</title>
        <authorList>
            <person name="Tsurumaru H."/>
            <person name="Yamakawa T."/>
            <person name="Hashimoto S."/>
            <person name="Okizaki K."/>
            <person name="Kanesaki Y."/>
            <person name="Yoshikawa H."/>
            <person name="Yajima S."/>
        </authorList>
    </citation>
    <scope>NUCLEOTIDE SEQUENCE [LARGE SCALE GENOMIC DNA]</scope>
    <source>
        <strain evidence="6 7">Is-34</strain>
    </source>
</reference>
<evidence type="ECO:0000256" key="1">
    <source>
        <dbReference type="ARBA" id="ARBA00007572"/>
    </source>
</evidence>
<accession>A0A0A3XZ42</accession>
<evidence type="ECO:0000256" key="3">
    <source>
        <dbReference type="ARBA" id="ARBA00022598"/>
    </source>
</evidence>
<dbReference type="PANTHER" id="PTHR45674:SF4">
    <property type="entry name" value="DNA LIGASE 1"/>
    <property type="match status" value="1"/>
</dbReference>
<dbReference type="Pfam" id="PF04679">
    <property type="entry name" value="DNA_ligase_A_C"/>
    <property type="match status" value="1"/>
</dbReference>
<keyword evidence="3 6" id="KW-0436">Ligase</keyword>
<evidence type="ECO:0000256" key="2">
    <source>
        <dbReference type="ARBA" id="ARBA00012727"/>
    </source>
</evidence>
<dbReference type="EMBL" id="JRPN01000009">
    <property type="protein sequence ID" value="KGT79722.1"/>
    <property type="molecule type" value="Genomic_DNA"/>
</dbReference>
<dbReference type="eggNOG" id="COG1793">
    <property type="taxonomic scope" value="Bacteria"/>
</dbReference>
<evidence type="ECO:0000256" key="4">
    <source>
        <dbReference type="ARBA" id="ARBA00034003"/>
    </source>
</evidence>
<dbReference type="InterPro" id="IPR012340">
    <property type="entry name" value="NA-bd_OB-fold"/>
</dbReference>
<dbReference type="InterPro" id="IPR012309">
    <property type="entry name" value="DNA_ligase_ATP-dep_C"/>
</dbReference>
<dbReference type="SUPFAM" id="SSF50249">
    <property type="entry name" value="Nucleic acid-binding proteins"/>
    <property type="match status" value="1"/>
</dbReference>
<dbReference type="Gene3D" id="3.30.470.30">
    <property type="entry name" value="DNA ligase/mRNA capping enzyme"/>
    <property type="match status" value="1"/>
</dbReference>
<comment type="catalytic activity">
    <reaction evidence="4">
        <text>ATP + (deoxyribonucleotide)n-3'-hydroxyl + 5'-phospho-(deoxyribonucleotide)m = (deoxyribonucleotide)n+m + AMP + diphosphate.</text>
        <dbReference type="EC" id="6.5.1.1"/>
    </reaction>
</comment>
<gene>
    <name evidence="6" type="ORF">MA20_11145</name>
</gene>
<evidence type="ECO:0000313" key="6">
    <source>
        <dbReference type="EMBL" id="KGT79722.1"/>
    </source>
</evidence>
<sequence>MASARSKPADGVKAPFPDFVEPALASSIERVPSGERWIHEIKFDGYRDQTHILNDAVKIFTRRGHDWTHRFKKAAHDAWRIKAKSAVVDGEIVVPAADGTTDFSVLQNELKGSSDKIVLVAFDLLYLDGRDLRRLPLWQRKAALKKIVAGTDVQFSESFEIEGAEMFAHACKLGMEGVVSKVGDSTYPRGRSNDWVKKPCAQRETLTIAGFALDGTKWDGLYVGRHKGNDLVYAGKVDHGFDKVSAAELRKRLEPLVRKTQAFAKRVAHKGIWGEPRLKAEIEYRAKSAEGKVRHPFFKGLREHV</sequence>
<dbReference type="Pfam" id="PF01068">
    <property type="entry name" value="DNA_ligase_A_M"/>
    <property type="match status" value="1"/>
</dbReference>
<dbReference type="GO" id="GO:0003910">
    <property type="term" value="F:DNA ligase (ATP) activity"/>
    <property type="evidence" value="ECO:0007669"/>
    <property type="project" value="UniProtKB-EC"/>
</dbReference>
<evidence type="ECO:0000259" key="5">
    <source>
        <dbReference type="PROSITE" id="PS50160"/>
    </source>
</evidence>
<dbReference type="GO" id="GO:0005524">
    <property type="term" value="F:ATP binding"/>
    <property type="evidence" value="ECO:0007669"/>
    <property type="project" value="InterPro"/>
</dbReference>
<comment type="similarity">
    <text evidence="1">Belongs to the ATP-dependent DNA ligase family.</text>
</comment>
<dbReference type="Proteomes" id="UP000030377">
    <property type="component" value="Unassembled WGS sequence"/>
</dbReference>
<dbReference type="RefSeq" id="WP_039147073.1">
    <property type="nucleotide sequence ID" value="NZ_CP081350.1"/>
</dbReference>
<dbReference type="PROSITE" id="PS50160">
    <property type="entry name" value="DNA_LIGASE_A3"/>
    <property type="match status" value="1"/>
</dbReference>
<protein>
    <recommendedName>
        <fullName evidence="2">DNA ligase (ATP)</fullName>
        <ecNumber evidence="2">6.5.1.1</ecNumber>
    </recommendedName>
</protein>
<dbReference type="GO" id="GO:0006281">
    <property type="term" value="P:DNA repair"/>
    <property type="evidence" value="ECO:0007669"/>
    <property type="project" value="InterPro"/>
</dbReference>
<dbReference type="Gene3D" id="2.40.50.140">
    <property type="entry name" value="Nucleic acid-binding proteins"/>
    <property type="match status" value="1"/>
</dbReference>
<dbReference type="AlphaFoldDB" id="A0A0A3XZ42"/>
<dbReference type="EC" id="6.5.1.1" evidence="2"/>
<evidence type="ECO:0000313" key="7">
    <source>
        <dbReference type="Proteomes" id="UP000030377"/>
    </source>
</evidence>
<dbReference type="InterPro" id="IPR012310">
    <property type="entry name" value="DNA_ligase_ATP-dep_cent"/>
</dbReference>
<name>A0A0A3XZ42_BRAJP</name>
<dbReference type="CDD" id="cd07906">
    <property type="entry name" value="Adenylation_DNA_ligase_LigD_LigC"/>
    <property type="match status" value="1"/>
</dbReference>
<organism evidence="6 7">
    <name type="scientific">Bradyrhizobium japonicum</name>
    <dbReference type="NCBI Taxonomy" id="375"/>
    <lineage>
        <taxon>Bacteria</taxon>
        <taxon>Pseudomonadati</taxon>
        <taxon>Pseudomonadota</taxon>
        <taxon>Alphaproteobacteria</taxon>
        <taxon>Hyphomicrobiales</taxon>
        <taxon>Nitrobacteraceae</taxon>
        <taxon>Bradyrhizobium</taxon>
    </lineage>
</organism>
<dbReference type="Gene3D" id="3.30.1490.70">
    <property type="match status" value="1"/>
</dbReference>
<dbReference type="STRING" id="375.BKD09_RS44655"/>
<comment type="caution">
    <text evidence="6">The sequence shown here is derived from an EMBL/GenBank/DDBJ whole genome shotgun (WGS) entry which is preliminary data.</text>
</comment>
<dbReference type="InterPro" id="IPR050191">
    <property type="entry name" value="ATP-dep_DNA_ligase"/>
</dbReference>
<dbReference type="CDD" id="cd07971">
    <property type="entry name" value="OBF_DNA_ligase_LigD"/>
    <property type="match status" value="1"/>
</dbReference>
<dbReference type="PANTHER" id="PTHR45674">
    <property type="entry name" value="DNA LIGASE 1/3 FAMILY MEMBER"/>
    <property type="match status" value="1"/>
</dbReference>
<dbReference type="NCBIfam" id="TIGR02779">
    <property type="entry name" value="NHEJ_ligase_lig"/>
    <property type="match status" value="1"/>
</dbReference>
<dbReference type="GO" id="GO:0006310">
    <property type="term" value="P:DNA recombination"/>
    <property type="evidence" value="ECO:0007669"/>
    <property type="project" value="InterPro"/>
</dbReference>
<dbReference type="InterPro" id="IPR014146">
    <property type="entry name" value="LigD_ligase_dom"/>
</dbReference>
<dbReference type="SUPFAM" id="SSF56091">
    <property type="entry name" value="DNA ligase/mRNA capping enzyme, catalytic domain"/>
    <property type="match status" value="1"/>
</dbReference>
<feature type="domain" description="ATP-dependent DNA ligase family profile" evidence="5">
    <location>
        <begin position="110"/>
        <end position="197"/>
    </location>
</feature>
<proteinExistence type="inferred from homology"/>